<dbReference type="InterPro" id="IPR023214">
    <property type="entry name" value="HAD_sf"/>
</dbReference>
<keyword evidence="8" id="KW-0444">Lipid biosynthesis</keyword>
<comment type="caution">
    <text evidence="13">The sequence shown here is derived from an EMBL/GenBank/DDBJ whole genome shotgun (WGS) entry which is preliminary data.</text>
</comment>
<dbReference type="Gene3D" id="3.40.50.1000">
    <property type="entry name" value="HAD superfamily/HAD-like"/>
    <property type="match status" value="1"/>
</dbReference>
<comment type="similarity">
    <text evidence="2">Belongs to the GPAT/DAPAT family.</text>
</comment>
<evidence type="ECO:0000256" key="6">
    <source>
        <dbReference type="ARBA" id="ARBA00023098"/>
    </source>
</evidence>
<evidence type="ECO:0000256" key="9">
    <source>
        <dbReference type="ARBA" id="ARBA00023264"/>
    </source>
</evidence>
<dbReference type="SMART" id="SM00563">
    <property type="entry name" value="PlsC"/>
    <property type="match status" value="1"/>
</dbReference>
<organism evidence="13 14">
    <name type="scientific">Canavalia gladiata</name>
    <name type="common">Sword bean</name>
    <name type="synonym">Dolichos gladiatus</name>
    <dbReference type="NCBI Taxonomy" id="3824"/>
    <lineage>
        <taxon>Eukaryota</taxon>
        <taxon>Viridiplantae</taxon>
        <taxon>Streptophyta</taxon>
        <taxon>Embryophyta</taxon>
        <taxon>Tracheophyta</taxon>
        <taxon>Spermatophyta</taxon>
        <taxon>Magnoliopsida</taxon>
        <taxon>eudicotyledons</taxon>
        <taxon>Gunneridae</taxon>
        <taxon>Pentapetalae</taxon>
        <taxon>rosids</taxon>
        <taxon>fabids</taxon>
        <taxon>Fabales</taxon>
        <taxon>Fabaceae</taxon>
        <taxon>Papilionoideae</taxon>
        <taxon>50 kb inversion clade</taxon>
        <taxon>NPAAA clade</taxon>
        <taxon>indigoferoid/millettioid clade</taxon>
        <taxon>Phaseoleae</taxon>
        <taxon>Canavalia</taxon>
    </lineage>
</organism>
<keyword evidence="7 11" id="KW-0472">Membrane</keyword>
<evidence type="ECO:0000256" key="3">
    <source>
        <dbReference type="ARBA" id="ARBA00022679"/>
    </source>
</evidence>
<evidence type="ECO:0000256" key="5">
    <source>
        <dbReference type="ARBA" id="ARBA00022989"/>
    </source>
</evidence>
<sequence length="555" mass="61770">MLKPSLACFMRPQRRPLLLKPPLLPPSLFITFPSWLSPSLSSSSSTQFQTKPHSLSLSPVMGAFRHFQPISKCTTQERSNQTIASDLDGTLLTSRSAFPYYMLVAIEAGSFLRGLLLLASIPFVYFTYIFLSETLAIKTLIFIAFAGLKIKDVEMVARSVLPKFYAEDVHPLSWNVFNSFGKRYIVTASPRLMVEPFVKSFLGADKVIGTELEATKSGRLTGFVKEPGVLVGEHKKIAIVKEFQTNLPDLGLGDSQSDHDFMSICKEGYMVPRTKCEPLPRNKLLSPIIFHEGRFAQRPTPLAALLTFLWLPIGIILSIMRVYLNIPLPERIAWYNYKLLGIRVCVKGTPPPPPKKGQSGVLFVCNHRTVLDPVVTAVALGRKISCVTYSISKFTEIISPIKAVALSREREKDAANIKKLLEEGDLVICPEGTTCREPFLLRFSALFAELTDRIVPVAINTKQSVFYGTTVRGHKLLDPYFVFMNPMPSYEITFLNQLPKELTCSGGKSAIEVANYIQKVLAGTLGFECTNLTRKDKYAMLAGTDGRVPSKKEKA</sequence>
<dbReference type="InterPro" id="IPR036412">
    <property type="entry name" value="HAD-like_sf"/>
</dbReference>
<proteinExistence type="inferred from homology"/>
<dbReference type="Pfam" id="PF23270">
    <property type="entry name" value="HAD_RAM2_N"/>
    <property type="match status" value="1"/>
</dbReference>
<evidence type="ECO:0000259" key="12">
    <source>
        <dbReference type="SMART" id="SM00563"/>
    </source>
</evidence>
<accession>A0AAN9QLI0</accession>
<dbReference type="GO" id="GO:0008654">
    <property type="term" value="P:phospholipid biosynthetic process"/>
    <property type="evidence" value="ECO:0007669"/>
    <property type="project" value="UniProtKB-KW"/>
</dbReference>
<evidence type="ECO:0000256" key="7">
    <source>
        <dbReference type="ARBA" id="ARBA00023136"/>
    </source>
</evidence>
<dbReference type="EMBL" id="JAYMYQ010000004">
    <property type="protein sequence ID" value="KAK7339842.1"/>
    <property type="molecule type" value="Genomic_DNA"/>
</dbReference>
<dbReference type="InterPro" id="IPR056462">
    <property type="entry name" value="HAD_RAM2/GPAT1-8"/>
</dbReference>
<feature type="transmembrane region" description="Helical" evidence="11">
    <location>
        <begin position="125"/>
        <end position="148"/>
    </location>
</feature>
<dbReference type="AlphaFoldDB" id="A0AAN9QLI0"/>
<keyword evidence="9" id="KW-1208">Phospholipid metabolism</keyword>
<feature type="domain" description="Phospholipid/glycerol acyltransferase" evidence="12">
    <location>
        <begin position="361"/>
        <end position="462"/>
    </location>
</feature>
<name>A0AAN9QLI0_CANGL</name>
<dbReference type="SUPFAM" id="SSF69593">
    <property type="entry name" value="Glycerol-3-phosphate (1)-acyltransferase"/>
    <property type="match status" value="1"/>
</dbReference>
<dbReference type="Pfam" id="PF01553">
    <property type="entry name" value="Acyltransferase"/>
    <property type="match status" value="1"/>
</dbReference>
<gene>
    <name evidence="13" type="ORF">VNO77_20528</name>
</gene>
<protein>
    <recommendedName>
        <fullName evidence="12">Phospholipid/glycerol acyltransferase domain-containing protein</fullName>
    </recommendedName>
</protein>
<evidence type="ECO:0000256" key="1">
    <source>
        <dbReference type="ARBA" id="ARBA00004141"/>
    </source>
</evidence>
<dbReference type="FunFam" id="3.40.50.1000:FF:000134">
    <property type="entry name" value="Glycerol-3-phosphate 2-O-acyltransferase 6"/>
    <property type="match status" value="1"/>
</dbReference>
<evidence type="ECO:0000256" key="11">
    <source>
        <dbReference type="SAM" id="Phobius"/>
    </source>
</evidence>
<keyword evidence="5 11" id="KW-1133">Transmembrane helix</keyword>
<evidence type="ECO:0000256" key="10">
    <source>
        <dbReference type="ARBA" id="ARBA00023315"/>
    </source>
</evidence>
<dbReference type="GO" id="GO:0090447">
    <property type="term" value="F:glycerol-3-phosphate 2-O-acyltransferase activity"/>
    <property type="evidence" value="ECO:0007669"/>
    <property type="project" value="UniProtKB-ARBA"/>
</dbReference>
<keyword evidence="8" id="KW-0594">Phospholipid biosynthesis</keyword>
<dbReference type="InterPro" id="IPR002123">
    <property type="entry name" value="Plipid/glycerol_acylTrfase"/>
</dbReference>
<feature type="transmembrane region" description="Helical" evidence="11">
    <location>
        <begin position="302"/>
        <end position="324"/>
    </location>
</feature>
<evidence type="ECO:0000313" key="14">
    <source>
        <dbReference type="Proteomes" id="UP001367508"/>
    </source>
</evidence>
<dbReference type="GO" id="GO:0016791">
    <property type="term" value="F:phosphatase activity"/>
    <property type="evidence" value="ECO:0007669"/>
    <property type="project" value="TreeGrafter"/>
</dbReference>
<dbReference type="PANTHER" id="PTHR15486">
    <property type="entry name" value="ANCIENT UBIQUITOUS PROTEIN"/>
    <property type="match status" value="1"/>
</dbReference>
<keyword evidence="3" id="KW-0808">Transferase</keyword>
<keyword evidence="6" id="KW-0443">Lipid metabolism</keyword>
<evidence type="ECO:0000256" key="8">
    <source>
        <dbReference type="ARBA" id="ARBA00023209"/>
    </source>
</evidence>
<dbReference type="GO" id="GO:0010143">
    <property type="term" value="P:cutin biosynthetic process"/>
    <property type="evidence" value="ECO:0007669"/>
    <property type="project" value="TreeGrafter"/>
</dbReference>
<keyword evidence="10" id="KW-0012">Acyltransferase</keyword>
<keyword evidence="4 11" id="KW-0812">Transmembrane</keyword>
<keyword evidence="14" id="KW-1185">Reference proteome</keyword>
<dbReference type="PANTHER" id="PTHR15486:SF92">
    <property type="entry name" value="GLYCEROL-3-PHOSPHATE ACYLTRANSFERASE"/>
    <property type="match status" value="1"/>
</dbReference>
<dbReference type="CDD" id="cd06551">
    <property type="entry name" value="LPLAT"/>
    <property type="match status" value="1"/>
</dbReference>
<dbReference type="Proteomes" id="UP001367508">
    <property type="component" value="Unassembled WGS sequence"/>
</dbReference>
<dbReference type="SUPFAM" id="SSF56784">
    <property type="entry name" value="HAD-like"/>
    <property type="match status" value="1"/>
</dbReference>
<comment type="subcellular location">
    <subcellularLocation>
        <location evidence="1">Membrane</location>
        <topology evidence="1">Multi-pass membrane protein</topology>
    </subcellularLocation>
</comment>
<dbReference type="GO" id="GO:0016020">
    <property type="term" value="C:membrane"/>
    <property type="evidence" value="ECO:0007669"/>
    <property type="project" value="UniProtKB-SubCell"/>
</dbReference>
<evidence type="ECO:0000313" key="13">
    <source>
        <dbReference type="EMBL" id="KAK7339842.1"/>
    </source>
</evidence>
<reference evidence="13 14" key="1">
    <citation type="submission" date="2024-01" db="EMBL/GenBank/DDBJ databases">
        <title>The genomes of 5 underutilized Papilionoideae crops provide insights into root nodulation and disease resistanc.</title>
        <authorList>
            <person name="Jiang F."/>
        </authorList>
    </citation>
    <scope>NUCLEOTIDE SEQUENCE [LARGE SCALE GENOMIC DNA]</scope>
    <source>
        <strain evidence="13">LVBAO_FW01</strain>
        <tissue evidence="13">Leaves</tissue>
    </source>
</reference>
<evidence type="ECO:0000256" key="4">
    <source>
        <dbReference type="ARBA" id="ARBA00022692"/>
    </source>
</evidence>
<evidence type="ECO:0000256" key="2">
    <source>
        <dbReference type="ARBA" id="ARBA00007937"/>
    </source>
</evidence>